<evidence type="ECO:0000256" key="1">
    <source>
        <dbReference type="SAM" id="MobiDB-lite"/>
    </source>
</evidence>
<dbReference type="AlphaFoldDB" id="A0A6A6ITG0"/>
<evidence type="ECO:0000313" key="2">
    <source>
        <dbReference type="EMBL" id="KAF2253805.1"/>
    </source>
</evidence>
<keyword evidence="3" id="KW-1185">Reference proteome</keyword>
<proteinExistence type="predicted"/>
<organism evidence="2 3">
    <name type="scientific">Trematosphaeria pertusa</name>
    <dbReference type="NCBI Taxonomy" id="390896"/>
    <lineage>
        <taxon>Eukaryota</taxon>
        <taxon>Fungi</taxon>
        <taxon>Dikarya</taxon>
        <taxon>Ascomycota</taxon>
        <taxon>Pezizomycotina</taxon>
        <taxon>Dothideomycetes</taxon>
        <taxon>Pleosporomycetidae</taxon>
        <taxon>Pleosporales</taxon>
        <taxon>Massarineae</taxon>
        <taxon>Trematosphaeriaceae</taxon>
        <taxon>Trematosphaeria</taxon>
    </lineage>
</organism>
<accession>A0A6A6ITG0</accession>
<reference evidence="2" key="1">
    <citation type="journal article" date="2020" name="Stud. Mycol.">
        <title>101 Dothideomycetes genomes: a test case for predicting lifestyles and emergence of pathogens.</title>
        <authorList>
            <person name="Haridas S."/>
            <person name="Albert R."/>
            <person name="Binder M."/>
            <person name="Bloem J."/>
            <person name="Labutti K."/>
            <person name="Salamov A."/>
            <person name="Andreopoulos B."/>
            <person name="Baker S."/>
            <person name="Barry K."/>
            <person name="Bills G."/>
            <person name="Bluhm B."/>
            <person name="Cannon C."/>
            <person name="Castanera R."/>
            <person name="Culley D."/>
            <person name="Daum C."/>
            <person name="Ezra D."/>
            <person name="Gonzalez J."/>
            <person name="Henrissat B."/>
            <person name="Kuo A."/>
            <person name="Liang C."/>
            <person name="Lipzen A."/>
            <person name="Lutzoni F."/>
            <person name="Magnuson J."/>
            <person name="Mondo S."/>
            <person name="Nolan M."/>
            <person name="Ohm R."/>
            <person name="Pangilinan J."/>
            <person name="Park H.-J."/>
            <person name="Ramirez L."/>
            <person name="Alfaro M."/>
            <person name="Sun H."/>
            <person name="Tritt A."/>
            <person name="Yoshinaga Y."/>
            <person name="Zwiers L.-H."/>
            <person name="Turgeon B."/>
            <person name="Goodwin S."/>
            <person name="Spatafora J."/>
            <person name="Crous P."/>
            <person name="Grigoriev I."/>
        </authorList>
    </citation>
    <scope>NUCLEOTIDE SEQUENCE</scope>
    <source>
        <strain evidence="2">CBS 122368</strain>
    </source>
</reference>
<feature type="region of interest" description="Disordered" evidence="1">
    <location>
        <begin position="199"/>
        <end position="277"/>
    </location>
</feature>
<dbReference type="GeneID" id="54586203"/>
<sequence>MLKHDQMSVMINEHAGKAKDAFVVIRDFVIAYGPTLVIPKEIVEQVAAYVVAAAIDVIVDRIAVEAQTLLATDLSVAELAQSHTKPTTRLRLRPRLRPKPGAPAQQRHLKLPDDNQQQMAIGPICKGKSTRPVQVILQTRRVLFVIDEVMVEKMMGFPELFKSSDDGDEEVQRSEESSRVRLDYWRPLYPKYCNEVNKEPEKELKKPYSNEEIKPQKRSYQINKPSPPPDPQEYNGLEFGFEWSGGDWEGSCRTSSKQPSSRKIKNPPWNQVRLHVS</sequence>
<protein>
    <submittedName>
        <fullName evidence="2">Uncharacterized protein</fullName>
    </submittedName>
</protein>
<feature type="region of interest" description="Disordered" evidence="1">
    <location>
        <begin position="85"/>
        <end position="113"/>
    </location>
</feature>
<feature type="compositionally biased region" description="Basic residues" evidence="1">
    <location>
        <begin position="86"/>
        <end position="98"/>
    </location>
</feature>
<feature type="compositionally biased region" description="Basic and acidic residues" evidence="1">
    <location>
        <begin position="199"/>
        <end position="215"/>
    </location>
</feature>
<dbReference type="Proteomes" id="UP000800094">
    <property type="component" value="Unassembled WGS sequence"/>
</dbReference>
<dbReference type="EMBL" id="ML987191">
    <property type="protein sequence ID" value="KAF2253805.1"/>
    <property type="molecule type" value="Genomic_DNA"/>
</dbReference>
<name>A0A6A6ITG0_9PLEO</name>
<evidence type="ECO:0000313" key="3">
    <source>
        <dbReference type="Proteomes" id="UP000800094"/>
    </source>
</evidence>
<dbReference type="RefSeq" id="XP_033688809.1">
    <property type="nucleotide sequence ID" value="XM_033832873.1"/>
</dbReference>
<gene>
    <name evidence="2" type="ORF">BU26DRAFT_561077</name>
</gene>